<evidence type="ECO:0000313" key="2">
    <source>
        <dbReference type="Proteomes" id="UP000275267"/>
    </source>
</evidence>
<proteinExistence type="predicted"/>
<evidence type="ECO:0000313" key="1">
    <source>
        <dbReference type="EMBL" id="RLM73656.1"/>
    </source>
</evidence>
<dbReference type="EMBL" id="PQIB02000013">
    <property type="protein sequence ID" value="RLM73656.1"/>
    <property type="molecule type" value="Genomic_DNA"/>
</dbReference>
<accession>A0A3L6Q7M8</accession>
<dbReference type="Proteomes" id="UP000275267">
    <property type="component" value="Unassembled WGS sequence"/>
</dbReference>
<sequence>MIESHILCYSWNGDFTMEDWDIINGCEVVLMKRPGTFTPGRGATDLGKLDSELSPWYVKKNKDGKEVEPLYFSELDHALNVLSTTIETEDDLRWYREYIRSFPAYMPPVARINLIHGLCFERSELSTLLQIRSSQTS</sequence>
<name>A0A3L6Q7M8_PANMI</name>
<organism evidence="1 2">
    <name type="scientific">Panicum miliaceum</name>
    <name type="common">Proso millet</name>
    <name type="synonym">Broomcorn millet</name>
    <dbReference type="NCBI Taxonomy" id="4540"/>
    <lineage>
        <taxon>Eukaryota</taxon>
        <taxon>Viridiplantae</taxon>
        <taxon>Streptophyta</taxon>
        <taxon>Embryophyta</taxon>
        <taxon>Tracheophyta</taxon>
        <taxon>Spermatophyta</taxon>
        <taxon>Magnoliopsida</taxon>
        <taxon>Liliopsida</taxon>
        <taxon>Poales</taxon>
        <taxon>Poaceae</taxon>
        <taxon>PACMAD clade</taxon>
        <taxon>Panicoideae</taxon>
        <taxon>Panicodae</taxon>
        <taxon>Paniceae</taxon>
        <taxon>Panicinae</taxon>
        <taxon>Panicum</taxon>
        <taxon>Panicum sect. Panicum</taxon>
    </lineage>
</organism>
<protein>
    <submittedName>
        <fullName evidence="1">Uncharacterized protein</fullName>
    </submittedName>
</protein>
<gene>
    <name evidence="1" type="ORF">C2845_PM15G16500</name>
</gene>
<reference evidence="2" key="1">
    <citation type="journal article" date="2019" name="Nat. Commun.">
        <title>The genome of broomcorn millet.</title>
        <authorList>
            <person name="Zou C."/>
            <person name="Miki D."/>
            <person name="Li D."/>
            <person name="Tang Q."/>
            <person name="Xiao L."/>
            <person name="Rajput S."/>
            <person name="Deng P."/>
            <person name="Jia W."/>
            <person name="Huang R."/>
            <person name="Zhang M."/>
            <person name="Sun Y."/>
            <person name="Hu J."/>
            <person name="Fu X."/>
            <person name="Schnable P.S."/>
            <person name="Li F."/>
            <person name="Zhang H."/>
            <person name="Feng B."/>
            <person name="Zhu X."/>
            <person name="Liu R."/>
            <person name="Schnable J.C."/>
            <person name="Zhu J.-K."/>
            <person name="Zhang H."/>
        </authorList>
    </citation>
    <scope>NUCLEOTIDE SEQUENCE [LARGE SCALE GENOMIC DNA]</scope>
</reference>
<dbReference type="AlphaFoldDB" id="A0A3L6Q7M8"/>
<keyword evidence="2" id="KW-1185">Reference proteome</keyword>
<comment type="caution">
    <text evidence="1">The sequence shown here is derived from an EMBL/GenBank/DDBJ whole genome shotgun (WGS) entry which is preliminary data.</text>
</comment>